<dbReference type="SUPFAM" id="SSF48452">
    <property type="entry name" value="TPR-like"/>
    <property type="match status" value="1"/>
</dbReference>
<evidence type="ECO:0000256" key="3">
    <source>
        <dbReference type="PROSITE-ProRule" id="PRU00339"/>
    </source>
</evidence>
<dbReference type="InterPro" id="IPR013105">
    <property type="entry name" value="TPR_2"/>
</dbReference>
<dbReference type="Proteomes" id="UP001152797">
    <property type="component" value="Unassembled WGS sequence"/>
</dbReference>
<name>A0A9P1BGV0_9DINO</name>
<dbReference type="SMART" id="SM00028">
    <property type="entry name" value="TPR"/>
    <property type="match status" value="3"/>
</dbReference>
<feature type="repeat" description="TPR" evidence="3">
    <location>
        <begin position="443"/>
        <end position="476"/>
    </location>
</feature>
<dbReference type="Pfam" id="PF07719">
    <property type="entry name" value="TPR_2"/>
    <property type="match status" value="1"/>
</dbReference>
<reference evidence="4" key="1">
    <citation type="submission" date="2022-10" db="EMBL/GenBank/DDBJ databases">
        <authorList>
            <person name="Chen Y."/>
            <person name="Dougan E. K."/>
            <person name="Chan C."/>
            <person name="Rhodes N."/>
            <person name="Thang M."/>
        </authorList>
    </citation>
    <scope>NUCLEOTIDE SEQUENCE</scope>
</reference>
<dbReference type="InterPro" id="IPR015947">
    <property type="entry name" value="PUA-like_sf"/>
</dbReference>
<dbReference type="EMBL" id="CAMXCT010000060">
    <property type="protein sequence ID" value="CAI3973243.1"/>
    <property type="molecule type" value="Genomic_DNA"/>
</dbReference>
<dbReference type="InterPro" id="IPR050498">
    <property type="entry name" value="Ycf3"/>
</dbReference>
<dbReference type="EMBL" id="CAMXCT020000060">
    <property type="protein sequence ID" value="CAL1126618.1"/>
    <property type="molecule type" value="Genomic_DNA"/>
</dbReference>
<dbReference type="EMBL" id="CAMXCT030000060">
    <property type="protein sequence ID" value="CAL4760555.1"/>
    <property type="molecule type" value="Genomic_DNA"/>
</dbReference>
<dbReference type="SUPFAM" id="SSF88697">
    <property type="entry name" value="PUA domain-like"/>
    <property type="match status" value="1"/>
</dbReference>
<gene>
    <name evidence="4" type="ORF">C1SCF055_LOCUS1763</name>
</gene>
<dbReference type="AlphaFoldDB" id="A0A9P1BGV0"/>
<keyword evidence="6" id="KW-1185">Reference proteome</keyword>
<evidence type="ECO:0000256" key="1">
    <source>
        <dbReference type="ARBA" id="ARBA00022737"/>
    </source>
</evidence>
<dbReference type="Gene3D" id="2.30.130.40">
    <property type="entry name" value="LON domain-like"/>
    <property type="match status" value="1"/>
</dbReference>
<dbReference type="PROSITE" id="PS50005">
    <property type="entry name" value="TPR"/>
    <property type="match status" value="1"/>
</dbReference>
<protein>
    <submittedName>
        <fullName evidence="4">Uncharacterized protein</fullName>
    </submittedName>
</protein>
<proteinExistence type="predicted"/>
<reference evidence="5 6" key="2">
    <citation type="submission" date="2024-05" db="EMBL/GenBank/DDBJ databases">
        <authorList>
            <person name="Chen Y."/>
            <person name="Shah S."/>
            <person name="Dougan E. K."/>
            <person name="Thang M."/>
            <person name="Chan C."/>
        </authorList>
    </citation>
    <scope>NUCLEOTIDE SEQUENCE [LARGE SCALE GENOMIC DNA]</scope>
</reference>
<dbReference type="Gene3D" id="1.25.40.10">
    <property type="entry name" value="Tetratricopeptide repeat domain"/>
    <property type="match status" value="1"/>
</dbReference>
<sequence>MARLARRSLRIKDLPIFSLSQSFRDLADTELPELPLNFFEPRYVELARRIAPPKGDGKFGYTQVVQRRKGGRGMLVAARDFRWSGSDGPVVFFARGLRRFRILSVRSESMKQGDPLYKAHVQLLSDRDLSRMQVSQDSTGPGTIFGQVYVQDGGGLGFASYHFHQEGSFISYESAMSKSFSPLDDGSQPPQRKEFLDASFDQEKRIFRGTIDWSPSSWQGDQRWVYQMYFSTDFEQIVGGIVEAIPADPAGRSKIIRFGVNLHYSRLQLGLDADSVKDVLLQSGVPASNAEAALGEAVVATAEPLAATTLAEAEETLQLAEPVRGHMCQRRTVQRSLKSIISSSRPYWARLAAVTRLGRLATPPVPVMEAENALHAALLAVAENGEGELQGAIEDALRSCWEDSGDAKVNAEMAEGVQLLDDQKVDEALQIFTGVLEKAPGFAEAWHKRSIAYFAQKNFKEAVEDCRKALEIRPLHYWCLTGMGTCHYELGEKEKAMECWKAALQVCPLMPGAQTKLDEAEVNEIIDQHLRPRMDRLINAFGDGEPQLELAGSSHWDVHRIRMDQEKFPGVWAYFFRLSLRRPAGCSTLKSRARFYVLKGSDGKVFPFTRPTIGSASFSLKPGEEYKFCWCLVVGRELQRIVAGQLMETEDTAGASGAAGEFHHEELPMLFPTGAPEIELSDAERLGPGDGYTFTGHLDLWTMAGF</sequence>
<dbReference type="GO" id="GO:0046813">
    <property type="term" value="P:receptor-mediated virion attachment to host cell"/>
    <property type="evidence" value="ECO:0007669"/>
    <property type="project" value="TreeGrafter"/>
</dbReference>
<keyword evidence="2 3" id="KW-0802">TPR repeat</keyword>
<dbReference type="InterPro" id="IPR046336">
    <property type="entry name" value="Lon_prtase_N_sf"/>
</dbReference>
<evidence type="ECO:0000313" key="6">
    <source>
        <dbReference type="Proteomes" id="UP001152797"/>
    </source>
</evidence>
<dbReference type="InterPro" id="IPR019734">
    <property type="entry name" value="TPR_rpt"/>
</dbReference>
<dbReference type="OrthoDB" id="420144at2759"/>
<evidence type="ECO:0000313" key="5">
    <source>
        <dbReference type="EMBL" id="CAL4760555.1"/>
    </source>
</evidence>
<accession>A0A9P1BGV0</accession>
<keyword evidence="1" id="KW-0677">Repeat</keyword>
<dbReference type="PANTHER" id="PTHR44858:SF1">
    <property type="entry name" value="UDP-N-ACETYLGLUCOSAMINE--PEPTIDE N-ACETYLGLUCOSAMINYLTRANSFERASE SPINDLY-RELATED"/>
    <property type="match status" value="1"/>
</dbReference>
<dbReference type="InterPro" id="IPR011990">
    <property type="entry name" value="TPR-like_helical_dom_sf"/>
</dbReference>
<dbReference type="PANTHER" id="PTHR44858">
    <property type="entry name" value="TETRATRICOPEPTIDE REPEAT PROTEIN 6"/>
    <property type="match status" value="1"/>
</dbReference>
<evidence type="ECO:0000313" key="4">
    <source>
        <dbReference type="EMBL" id="CAI3973243.1"/>
    </source>
</evidence>
<comment type="caution">
    <text evidence="4">The sequence shown here is derived from an EMBL/GenBank/DDBJ whole genome shotgun (WGS) entry which is preliminary data.</text>
</comment>
<evidence type="ECO:0000256" key="2">
    <source>
        <dbReference type="ARBA" id="ARBA00022803"/>
    </source>
</evidence>
<organism evidence="4">
    <name type="scientific">Cladocopium goreaui</name>
    <dbReference type="NCBI Taxonomy" id="2562237"/>
    <lineage>
        <taxon>Eukaryota</taxon>
        <taxon>Sar</taxon>
        <taxon>Alveolata</taxon>
        <taxon>Dinophyceae</taxon>
        <taxon>Suessiales</taxon>
        <taxon>Symbiodiniaceae</taxon>
        <taxon>Cladocopium</taxon>
    </lineage>
</organism>